<dbReference type="EMBL" id="FNEG01000006">
    <property type="protein sequence ID" value="SDJ57204.1"/>
    <property type="molecule type" value="Genomic_DNA"/>
</dbReference>
<protein>
    <submittedName>
        <fullName evidence="2">Uncharacterized protein</fullName>
    </submittedName>
</protein>
<keyword evidence="3" id="KW-1185">Reference proteome</keyword>
<reference evidence="2 4" key="2">
    <citation type="submission" date="2018-06" db="EMBL/GenBank/DDBJ databases">
        <authorList>
            <consortium name="Pathogen Informatics"/>
            <person name="Doyle S."/>
        </authorList>
    </citation>
    <scope>NUCLEOTIDE SEQUENCE [LARGE SCALE GENOMIC DNA]</scope>
    <source>
        <strain evidence="2 4">NCTC13492</strain>
    </source>
</reference>
<dbReference type="AlphaFoldDB" id="A0A2X2Z8Y8"/>
<evidence type="ECO:0000313" key="4">
    <source>
        <dbReference type="Proteomes" id="UP000251670"/>
    </source>
</evidence>
<sequence length="231" mass="27750">MGNLHHVYQLKPKIIYGGAILQVRKDKEIIFSGKFTVINEVQDINNILYIFENTFIINSQDGKVIKFEWYENDRIIDFGKAGIYISIQGSTKYGFDRDFNDFLSDISPYLEDTLFYVTRDETISRYEIINGTLHYRSTHDFGRWNYFIEEYVVANYSSSKQLIADLHVEETNEMIVRHKERTEYEENPNEYYDPEDYEDLLNKINNYKEYISVEKFTKLEDWLKIQINYYN</sequence>
<dbReference type="Proteomes" id="UP000199426">
    <property type="component" value="Unassembled WGS sequence"/>
</dbReference>
<evidence type="ECO:0000313" key="2">
    <source>
        <dbReference type="EMBL" id="SQB46159.1"/>
    </source>
</evidence>
<name>A0A2X2Z8Y8_CHRJE</name>
<evidence type="ECO:0000313" key="1">
    <source>
        <dbReference type="EMBL" id="SDJ57204.1"/>
    </source>
</evidence>
<dbReference type="EMBL" id="UAWB01000012">
    <property type="protein sequence ID" value="SQB46159.1"/>
    <property type="molecule type" value="Genomic_DNA"/>
</dbReference>
<gene>
    <name evidence="2" type="ORF">NCTC13492_03222</name>
    <name evidence="1" type="ORF">SAMN05421542_3847</name>
</gene>
<accession>A0A2X2Z8Y8</accession>
<dbReference type="RefSeq" id="WP_089738327.1">
    <property type="nucleotide sequence ID" value="NZ_FNEG01000006.1"/>
</dbReference>
<dbReference type="Proteomes" id="UP000251670">
    <property type="component" value="Unassembled WGS sequence"/>
</dbReference>
<dbReference type="STRING" id="445960.SAMN05421542_3847"/>
<dbReference type="OrthoDB" id="1258525at2"/>
<proteinExistence type="predicted"/>
<evidence type="ECO:0000313" key="3">
    <source>
        <dbReference type="Proteomes" id="UP000199426"/>
    </source>
</evidence>
<reference evidence="1 3" key="1">
    <citation type="submission" date="2016-10" db="EMBL/GenBank/DDBJ databases">
        <authorList>
            <person name="Varghese N."/>
            <person name="Submissions S."/>
        </authorList>
    </citation>
    <scope>NUCLEOTIDE SEQUENCE [LARGE SCALE GENOMIC DNA]</scope>
    <source>
        <strain evidence="1 3">DSM 19299</strain>
    </source>
</reference>
<organism evidence="2 4">
    <name type="scientific">Chryseobacterium jejuense</name>
    <dbReference type="NCBI Taxonomy" id="445960"/>
    <lineage>
        <taxon>Bacteria</taxon>
        <taxon>Pseudomonadati</taxon>
        <taxon>Bacteroidota</taxon>
        <taxon>Flavobacteriia</taxon>
        <taxon>Flavobacteriales</taxon>
        <taxon>Weeksellaceae</taxon>
        <taxon>Chryseobacterium group</taxon>
        <taxon>Chryseobacterium</taxon>
    </lineage>
</organism>